<proteinExistence type="inferred from homology"/>
<evidence type="ECO:0000256" key="1">
    <source>
        <dbReference type="ARBA" id="ARBA00007164"/>
    </source>
</evidence>
<evidence type="ECO:0000256" key="3">
    <source>
        <dbReference type="ARBA" id="ARBA00022801"/>
    </source>
</evidence>
<evidence type="ECO:0000313" key="12">
    <source>
        <dbReference type="Proteomes" id="UP000178495"/>
    </source>
</evidence>
<keyword evidence="3" id="KW-0378">Hydrolase</keyword>
<evidence type="ECO:0000256" key="6">
    <source>
        <dbReference type="ARBA" id="ARBA00023316"/>
    </source>
</evidence>
<dbReference type="AlphaFoldDB" id="A0A1G2CKN9"/>
<feature type="binding site" evidence="8">
    <location>
        <position position="286"/>
    </location>
    <ligand>
        <name>substrate</name>
    </ligand>
</feature>
<dbReference type="STRING" id="1798652.A3A43_02170"/>
<evidence type="ECO:0000256" key="4">
    <source>
        <dbReference type="ARBA" id="ARBA00022960"/>
    </source>
</evidence>
<keyword evidence="4" id="KW-0133">Cell shape</keyword>
<evidence type="ECO:0000256" key="8">
    <source>
        <dbReference type="PIRSR" id="PIRSR618044-2"/>
    </source>
</evidence>
<dbReference type="GO" id="GO:0009002">
    <property type="term" value="F:serine-type D-Ala-D-Ala carboxypeptidase activity"/>
    <property type="evidence" value="ECO:0007669"/>
    <property type="project" value="InterPro"/>
</dbReference>
<keyword evidence="6" id="KW-0961">Cell wall biogenesis/degradation</keyword>
<dbReference type="InterPro" id="IPR018044">
    <property type="entry name" value="Peptidase_S11"/>
</dbReference>
<dbReference type="PRINTS" id="PR00725">
    <property type="entry name" value="DADACBPTASE1"/>
</dbReference>
<dbReference type="GO" id="GO:0008360">
    <property type="term" value="P:regulation of cell shape"/>
    <property type="evidence" value="ECO:0007669"/>
    <property type="project" value="UniProtKB-KW"/>
</dbReference>
<dbReference type="InterPro" id="IPR001967">
    <property type="entry name" value="Peptidase_S11_N"/>
</dbReference>
<dbReference type="GO" id="GO:0006508">
    <property type="term" value="P:proteolysis"/>
    <property type="evidence" value="ECO:0007669"/>
    <property type="project" value="InterPro"/>
</dbReference>
<dbReference type="GO" id="GO:0008800">
    <property type="term" value="F:beta-lactamase activity"/>
    <property type="evidence" value="ECO:0007669"/>
    <property type="project" value="InterPro"/>
</dbReference>
<evidence type="ECO:0000256" key="9">
    <source>
        <dbReference type="RuleBase" id="RU004016"/>
    </source>
</evidence>
<reference evidence="11 12" key="1">
    <citation type="journal article" date="2016" name="Nat. Commun.">
        <title>Thousands of microbial genomes shed light on interconnected biogeochemical processes in an aquifer system.</title>
        <authorList>
            <person name="Anantharaman K."/>
            <person name="Brown C.T."/>
            <person name="Hug L.A."/>
            <person name="Sharon I."/>
            <person name="Castelle C.J."/>
            <person name="Probst A.J."/>
            <person name="Thomas B.C."/>
            <person name="Singh A."/>
            <person name="Wilkins M.J."/>
            <person name="Karaoz U."/>
            <person name="Brodie E.L."/>
            <person name="Williams K.H."/>
            <person name="Hubbard S.S."/>
            <person name="Banfield J.F."/>
        </authorList>
    </citation>
    <scope>NUCLEOTIDE SEQUENCE [LARGE SCALE GENOMIC DNA]</scope>
</reference>
<sequence length="337" mass="36044">MADHFWKLLLFVSLAAIAVVAITVGRAREGAVAFTTLVPPSVETEASPYLSAASVAAQDAFPSPRVADLDRGSVLVDQQVTASSFHKVGTEPPPPVQAASALIMDLANGQTYFDVQGDRRWPMASLTKLTAAVEVLRNLDEAATVTLAPEHFPVADNSTGRTLKMGDTYRVSDLLRTTLVVSSNEAAEALAGVYGRENFLAALNGIAREWGAFSTNFSDPTGLSAANQSTARDLAKIAAHIFADYPRVFQISRTPKISITELASGKAIPLVNINLFAGRADFLGGKTGYTDEAAENLLSIFSYAKRPIGIVVLGTGDRFGETEKLFAWFKNNFSLNQ</sequence>
<gene>
    <name evidence="11" type="ORF">A3A43_02170</name>
</gene>
<dbReference type="SUPFAM" id="SSF56601">
    <property type="entry name" value="beta-lactamase/transpeptidase-like"/>
    <property type="match status" value="1"/>
</dbReference>
<evidence type="ECO:0000313" key="11">
    <source>
        <dbReference type="EMBL" id="OGZ01817.1"/>
    </source>
</evidence>
<evidence type="ECO:0000256" key="7">
    <source>
        <dbReference type="PIRSR" id="PIRSR618044-1"/>
    </source>
</evidence>
<feature type="active site" evidence="7">
    <location>
        <position position="125"/>
    </location>
</feature>
<evidence type="ECO:0000256" key="2">
    <source>
        <dbReference type="ARBA" id="ARBA00022729"/>
    </source>
</evidence>
<dbReference type="InterPro" id="IPR012338">
    <property type="entry name" value="Beta-lactam/transpept-like"/>
</dbReference>
<protein>
    <recommendedName>
        <fullName evidence="10">Peptidase S11 D-alanyl-D-alanine carboxypeptidase A N-terminal domain-containing protein</fullName>
    </recommendedName>
</protein>
<dbReference type="Proteomes" id="UP000178495">
    <property type="component" value="Unassembled WGS sequence"/>
</dbReference>
<dbReference type="EMBL" id="MHLC01000003">
    <property type="protein sequence ID" value="OGZ01817.1"/>
    <property type="molecule type" value="Genomic_DNA"/>
</dbReference>
<dbReference type="Gene3D" id="3.40.710.10">
    <property type="entry name" value="DD-peptidase/beta-lactamase superfamily"/>
    <property type="match status" value="1"/>
</dbReference>
<feature type="active site" evidence="7">
    <location>
        <position position="182"/>
    </location>
</feature>
<feature type="domain" description="Peptidase S11 D-alanyl-D-alanine carboxypeptidase A N-terminal" evidence="10">
    <location>
        <begin position="91"/>
        <end position="314"/>
    </location>
</feature>
<dbReference type="GO" id="GO:0071555">
    <property type="term" value="P:cell wall organization"/>
    <property type="evidence" value="ECO:0007669"/>
    <property type="project" value="UniProtKB-KW"/>
</dbReference>
<dbReference type="GO" id="GO:0046677">
    <property type="term" value="P:response to antibiotic"/>
    <property type="evidence" value="ECO:0007669"/>
    <property type="project" value="InterPro"/>
</dbReference>
<organism evidence="11 12">
    <name type="scientific">Candidatus Liptonbacteria bacterium RIFCSPLOWO2_01_FULL_56_20</name>
    <dbReference type="NCBI Taxonomy" id="1798652"/>
    <lineage>
        <taxon>Bacteria</taxon>
        <taxon>Candidatus Liptoniibacteriota</taxon>
    </lineage>
</organism>
<feature type="active site" description="Proton acceptor" evidence="7">
    <location>
        <position position="128"/>
    </location>
</feature>
<evidence type="ECO:0000256" key="5">
    <source>
        <dbReference type="ARBA" id="ARBA00022984"/>
    </source>
</evidence>
<dbReference type="InterPro" id="IPR000871">
    <property type="entry name" value="Beta-lactam_class-A"/>
</dbReference>
<comment type="caution">
    <text evidence="11">The sequence shown here is derived from an EMBL/GenBank/DDBJ whole genome shotgun (WGS) entry which is preliminary data.</text>
</comment>
<evidence type="ECO:0000259" key="10">
    <source>
        <dbReference type="Pfam" id="PF00768"/>
    </source>
</evidence>
<accession>A0A1G2CKN9</accession>
<dbReference type="GO" id="GO:0030655">
    <property type="term" value="P:beta-lactam antibiotic catabolic process"/>
    <property type="evidence" value="ECO:0007669"/>
    <property type="project" value="InterPro"/>
</dbReference>
<keyword evidence="5" id="KW-0573">Peptidoglycan synthesis</keyword>
<dbReference type="PANTHER" id="PTHR35333:SF3">
    <property type="entry name" value="BETA-LACTAMASE-TYPE TRANSPEPTIDASE FOLD CONTAINING PROTEIN"/>
    <property type="match status" value="1"/>
</dbReference>
<keyword evidence="2" id="KW-0732">Signal</keyword>
<dbReference type="Pfam" id="PF00768">
    <property type="entry name" value="Peptidase_S11"/>
    <property type="match status" value="1"/>
</dbReference>
<comment type="similarity">
    <text evidence="1 9">Belongs to the peptidase S11 family.</text>
</comment>
<dbReference type="GO" id="GO:0009252">
    <property type="term" value="P:peptidoglycan biosynthetic process"/>
    <property type="evidence" value="ECO:0007669"/>
    <property type="project" value="UniProtKB-KW"/>
</dbReference>
<dbReference type="PANTHER" id="PTHR35333">
    <property type="entry name" value="BETA-LACTAMASE"/>
    <property type="match status" value="1"/>
</dbReference>
<name>A0A1G2CKN9_9BACT</name>